<organism evidence="1 2">
    <name type="scientific">Nannochloropsis gaditana</name>
    <dbReference type="NCBI Taxonomy" id="72520"/>
    <lineage>
        <taxon>Eukaryota</taxon>
        <taxon>Sar</taxon>
        <taxon>Stramenopiles</taxon>
        <taxon>Ochrophyta</taxon>
        <taxon>Eustigmatophyceae</taxon>
        <taxon>Eustigmatales</taxon>
        <taxon>Monodopsidaceae</taxon>
        <taxon>Nannochloropsis</taxon>
    </lineage>
</organism>
<gene>
    <name evidence="1" type="ORF">Naga_100121g3</name>
</gene>
<evidence type="ECO:0000313" key="2">
    <source>
        <dbReference type="Proteomes" id="UP000019335"/>
    </source>
</evidence>
<dbReference type="PANTHER" id="PTHR33835:SF1">
    <property type="entry name" value="METALLO-BETA-LACTAMASE DOMAIN-CONTAINING PROTEIN"/>
    <property type="match status" value="1"/>
</dbReference>
<dbReference type="Proteomes" id="UP000019335">
    <property type="component" value="Chromosome 9"/>
</dbReference>
<dbReference type="InterPro" id="IPR025638">
    <property type="entry name" value="DUF4336"/>
</dbReference>
<dbReference type="Pfam" id="PF14234">
    <property type="entry name" value="DUF4336"/>
    <property type="match status" value="1"/>
</dbReference>
<reference evidence="1 2" key="1">
    <citation type="journal article" date="2014" name="Mol. Plant">
        <title>Chromosome Scale Genome Assembly and Transcriptome Profiling of Nannochloropsis gaditana in Nitrogen Depletion.</title>
        <authorList>
            <person name="Corteggiani Carpinelli E."/>
            <person name="Telatin A."/>
            <person name="Vitulo N."/>
            <person name="Forcato C."/>
            <person name="D'Angelo M."/>
            <person name="Schiavon R."/>
            <person name="Vezzi A."/>
            <person name="Giacometti G.M."/>
            <person name="Morosinotto T."/>
            <person name="Valle G."/>
        </authorList>
    </citation>
    <scope>NUCLEOTIDE SEQUENCE [LARGE SCALE GENOMIC DNA]</scope>
    <source>
        <strain evidence="1 2">B-31</strain>
    </source>
</reference>
<dbReference type="OrthoDB" id="421671at2759"/>
<comment type="caution">
    <text evidence="1">The sequence shown here is derived from an EMBL/GenBank/DDBJ whole genome shotgun (WGS) entry which is preliminary data.</text>
</comment>
<accession>W7TGN3</accession>
<protein>
    <submittedName>
        <fullName evidence="1">Uncharacterized protein</fullName>
    </submittedName>
</protein>
<dbReference type="AlphaFoldDB" id="W7TGN3"/>
<keyword evidence="2" id="KW-1185">Reference proteome</keyword>
<proteinExistence type="predicted"/>
<dbReference type="EMBL" id="AZIL01000701">
    <property type="protein sequence ID" value="EWM26165.1"/>
    <property type="molecule type" value="Genomic_DNA"/>
</dbReference>
<dbReference type="PANTHER" id="PTHR33835">
    <property type="entry name" value="YALI0C07656P"/>
    <property type="match status" value="1"/>
</dbReference>
<name>W7TGN3_9STRA</name>
<sequence length="330" mass="37288">MPRTGLLLWPICTGAIVLVLLFVARASAFLHHQCHRRRLSRQCAALRARTPKMSSEIDETSTIQRQKLFLPFPPSVRPTSLVFSDAQHKVWTFEQPFITTTNIKTRMSVFKCETSIVMYSPIAATPECCDMVRNIVGGMPTYIIMQSNAIDHTIFLNGWRRAVPSAQILNISPREGDLPMLKDSSSGGETAIILPLPFQRGNQPIVEAALLDIEPFFREIVLFHKPSKTLLCADAIWRVVSPTFSPNIVAATGWKLFGVSGVSRFPYWFYFPRRKRAQVQQFVDQVQAWGEIERCLPGHLDAIPAAAVGEEQTAEEVKRIFLQSFDFILR</sequence>
<evidence type="ECO:0000313" key="1">
    <source>
        <dbReference type="EMBL" id="EWM26165.1"/>
    </source>
</evidence>